<accession>A0A5S9XET9</accession>
<dbReference type="Proteomes" id="UP000434276">
    <property type="component" value="Unassembled WGS sequence"/>
</dbReference>
<dbReference type="OrthoDB" id="10315840at2759"/>
<reference evidence="1 2" key="1">
    <citation type="submission" date="2019-12" db="EMBL/GenBank/DDBJ databases">
        <authorList>
            <person name="Jiao W.-B."/>
            <person name="Schneeberger K."/>
        </authorList>
    </citation>
    <scope>NUCLEOTIDE SEQUENCE [LARGE SCALE GENOMIC DNA]</scope>
    <source>
        <strain evidence="2">cv. C24</strain>
    </source>
</reference>
<proteinExistence type="predicted"/>
<dbReference type="EMBL" id="CACSHJ010000089">
    <property type="protein sequence ID" value="CAA0382846.1"/>
    <property type="molecule type" value="Genomic_DNA"/>
</dbReference>
<protein>
    <submittedName>
        <fullName evidence="1">Uncharacterized protein</fullName>
    </submittedName>
</protein>
<evidence type="ECO:0000313" key="1">
    <source>
        <dbReference type="EMBL" id="CAA0382846.1"/>
    </source>
</evidence>
<dbReference type="AlphaFoldDB" id="A0A5S9XET9"/>
<name>A0A5S9XET9_ARATH</name>
<organism evidence="1 2">
    <name type="scientific">Arabidopsis thaliana</name>
    <name type="common">Mouse-ear cress</name>
    <dbReference type="NCBI Taxonomy" id="3702"/>
    <lineage>
        <taxon>Eukaryota</taxon>
        <taxon>Viridiplantae</taxon>
        <taxon>Streptophyta</taxon>
        <taxon>Embryophyta</taxon>
        <taxon>Tracheophyta</taxon>
        <taxon>Spermatophyta</taxon>
        <taxon>Magnoliopsida</taxon>
        <taxon>eudicotyledons</taxon>
        <taxon>Gunneridae</taxon>
        <taxon>Pentapetalae</taxon>
        <taxon>rosids</taxon>
        <taxon>malvids</taxon>
        <taxon>Brassicales</taxon>
        <taxon>Brassicaceae</taxon>
        <taxon>Camelineae</taxon>
        <taxon>Arabidopsis</taxon>
    </lineage>
</organism>
<evidence type="ECO:0000313" key="2">
    <source>
        <dbReference type="Proteomes" id="UP000434276"/>
    </source>
</evidence>
<gene>
    <name evidence="1" type="ORF">C24_LOCUS13067</name>
</gene>
<dbReference type="ExpressionAtlas" id="A0A5S9XET9">
    <property type="expression patterns" value="baseline"/>
</dbReference>
<sequence length="92" mass="10130">MMLPVFRAAVARGLRSSGGKYSSALGAVGYPRHAPNLTFGESVIKKKPHHLHLIRLNLHPYLRNTENAMACTTSPIRRTTTTMIAMTTTTTH</sequence>